<dbReference type="EMBL" id="AFBQ01000035">
    <property type="protein sequence ID" value="EHY32322.1"/>
    <property type="molecule type" value="Genomic_DNA"/>
</dbReference>
<feature type="binding site" evidence="6">
    <location>
        <position position="111"/>
    </location>
    <ligand>
        <name>substrate</name>
    </ligand>
</feature>
<dbReference type="FunFam" id="3.20.20.100:FF:000002">
    <property type="entry name" value="2,5-diketo-D-gluconic acid reductase A"/>
    <property type="match status" value="1"/>
</dbReference>
<comment type="catalytic activity">
    <reaction evidence="4">
        <text>hydroxyacetone + NADP(+) = methylglyoxal + NADPH + H(+)</text>
        <dbReference type="Rhea" id="RHEA:27986"/>
        <dbReference type="ChEBI" id="CHEBI:15378"/>
        <dbReference type="ChEBI" id="CHEBI:17158"/>
        <dbReference type="ChEBI" id="CHEBI:27957"/>
        <dbReference type="ChEBI" id="CHEBI:57783"/>
        <dbReference type="ChEBI" id="CHEBI:58349"/>
    </reaction>
</comment>
<keyword evidence="3" id="KW-0560">Oxidoreductase</keyword>
<dbReference type="Gene3D" id="3.20.20.100">
    <property type="entry name" value="NADP-dependent oxidoreductase domain"/>
    <property type="match status" value="1"/>
</dbReference>
<dbReference type="STRING" id="762967.HMPREF9440_00317"/>
<evidence type="ECO:0000256" key="7">
    <source>
        <dbReference type="PIRSR" id="PIRSR000097-3"/>
    </source>
</evidence>
<evidence type="ECO:0000256" key="2">
    <source>
        <dbReference type="ARBA" id="ARBA00022857"/>
    </source>
</evidence>
<feature type="active site" description="Proton donor" evidence="5">
    <location>
        <position position="53"/>
    </location>
</feature>
<evidence type="ECO:0000259" key="8">
    <source>
        <dbReference type="Pfam" id="PF00248"/>
    </source>
</evidence>
<comment type="similarity">
    <text evidence="1">Belongs to the aldo/keto reductase family.</text>
</comment>
<evidence type="ECO:0000256" key="3">
    <source>
        <dbReference type="ARBA" id="ARBA00023002"/>
    </source>
</evidence>
<dbReference type="Pfam" id="PF00248">
    <property type="entry name" value="Aldo_ket_red"/>
    <property type="match status" value="1"/>
</dbReference>
<dbReference type="InterPro" id="IPR036812">
    <property type="entry name" value="NAD(P)_OxRdtase_dom_sf"/>
</dbReference>
<evidence type="ECO:0000256" key="1">
    <source>
        <dbReference type="ARBA" id="ARBA00007905"/>
    </source>
</evidence>
<dbReference type="PIRSF" id="PIRSF000097">
    <property type="entry name" value="AKR"/>
    <property type="match status" value="1"/>
</dbReference>
<gene>
    <name evidence="9" type="ORF">HMPREF9440_00317</name>
</gene>
<dbReference type="HOGENOM" id="CLU_023205_0_1_4"/>
<feature type="domain" description="NADP-dependent oxidoreductase" evidence="8">
    <location>
        <begin position="19"/>
        <end position="268"/>
    </location>
</feature>
<reference evidence="9 10" key="1">
    <citation type="submission" date="2011-11" db="EMBL/GenBank/DDBJ databases">
        <authorList>
            <person name="Weinstock G."/>
            <person name="Sodergren E."/>
            <person name="Clifton S."/>
            <person name="Fulton L."/>
            <person name="Fulton B."/>
            <person name="Courtney L."/>
            <person name="Fronick C."/>
            <person name="Harrison M."/>
            <person name="Strong C."/>
            <person name="Farmer C."/>
            <person name="Delahaunty K."/>
            <person name="Markovic C."/>
            <person name="Hall O."/>
            <person name="Minx P."/>
            <person name="Tomlinson C."/>
            <person name="Mitreva M."/>
            <person name="Hou S."/>
            <person name="Chen J."/>
            <person name="Wollam A."/>
            <person name="Pepin K.H."/>
            <person name="Johnson M."/>
            <person name="Bhonagiri V."/>
            <person name="Zhang X."/>
            <person name="Suruliraj S."/>
            <person name="Warren W."/>
            <person name="Chinwalla A."/>
            <person name="Mardis E.R."/>
            <person name="Wilson R.K."/>
        </authorList>
    </citation>
    <scope>NUCLEOTIDE SEQUENCE [LARGE SCALE GENOMIC DNA]</scope>
    <source>
        <strain evidence="9 10">YIT 11816</strain>
    </source>
</reference>
<evidence type="ECO:0000313" key="10">
    <source>
        <dbReference type="Proteomes" id="UP000004956"/>
    </source>
</evidence>
<dbReference type="SUPFAM" id="SSF51430">
    <property type="entry name" value="NAD(P)-linked oxidoreductase"/>
    <property type="match status" value="1"/>
</dbReference>
<dbReference type="Proteomes" id="UP000004956">
    <property type="component" value="Unassembled WGS sequence"/>
</dbReference>
<keyword evidence="10" id="KW-1185">Reference proteome</keyword>
<evidence type="ECO:0000256" key="5">
    <source>
        <dbReference type="PIRSR" id="PIRSR000097-1"/>
    </source>
</evidence>
<evidence type="ECO:0000313" key="9">
    <source>
        <dbReference type="EMBL" id="EHY32322.1"/>
    </source>
</evidence>
<dbReference type="GO" id="GO:0016616">
    <property type="term" value="F:oxidoreductase activity, acting on the CH-OH group of donors, NAD or NADP as acceptor"/>
    <property type="evidence" value="ECO:0007669"/>
    <property type="project" value="UniProtKB-ARBA"/>
</dbReference>
<name>H3KC67_9BURK</name>
<dbReference type="RefSeq" id="WP_008540757.1">
    <property type="nucleotide sequence ID" value="NZ_JH604867.1"/>
</dbReference>
<comment type="caution">
    <text evidence="9">The sequence shown here is derived from an EMBL/GenBank/DDBJ whole genome shotgun (WGS) entry which is preliminary data.</text>
</comment>
<organism evidence="9 10">
    <name type="scientific">Sutterella parvirubra YIT 11816</name>
    <dbReference type="NCBI Taxonomy" id="762967"/>
    <lineage>
        <taxon>Bacteria</taxon>
        <taxon>Pseudomonadati</taxon>
        <taxon>Pseudomonadota</taxon>
        <taxon>Betaproteobacteria</taxon>
        <taxon>Burkholderiales</taxon>
        <taxon>Sutterellaceae</taxon>
        <taxon>Sutterella</taxon>
    </lineage>
</organism>
<dbReference type="InterPro" id="IPR020471">
    <property type="entry name" value="AKR"/>
</dbReference>
<evidence type="ECO:0000256" key="6">
    <source>
        <dbReference type="PIRSR" id="PIRSR000097-2"/>
    </source>
</evidence>
<dbReference type="PRINTS" id="PR00069">
    <property type="entry name" value="ALDKETRDTASE"/>
</dbReference>
<feature type="site" description="Lowers pKa of active site Tyr" evidence="7">
    <location>
        <position position="78"/>
    </location>
</feature>
<dbReference type="PATRIC" id="fig|762967.3.peg.266"/>
<proteinExistence type="inferred from homology"/>
<protein>
    <submittedName>
        <fullName evidence="9">Putative glyoxal reductase</fullName>
    </submittedName>
</protein>
<dbReference type="AlphaFoldDB" id="H3KC67"/>
<evidence type="ECO:0000256" key="4">
    <source>
        <dbReference type="ARBA" id="ARBA00049445"/>
    </source>
</evidence>
<dbReference type="InterPro" id="IPR023210">
    <property type="entry name" value="NADP_OxRdtase_dom"/>
</dbReference>
<dbReference type="PANTHER" id="PTHR43827">
    <property type="entry name" value="2,5-DIKETO-D-GLUCONIC ACID REDUCTASE"/>
    <property type="match status" value="1"/>
</dbReference>
<dbReference type="PANTHER" id="PTHR43827:SF3">
    <property type="entry name" value="NADP-DEPENDENT OXIDOREDUCTASE DOMAIN-CONTAINING PROTEIN"/>
    <property type="match status" value="1"/>
</dbReference>
<accession>H3KC67</accession>
<keyword evidence="2" id="KW-0521">NADP</keyword>
<dbReference type="CDD" id="cd19071">
    <property type="entry name" value="AKR_AKR1-5-like"/>
    <property type="match status" value="1"/>
</dbReference>
<sequence>MSTQQECVELANGVQMPVIGYGTWQIPVNERFLSTIHTAIQLGYRHFDTAQIYQNADLLGEAVRFSGFPRKDFFLSCKIWATCRSYETAYEAVCETYDRMKVGAIDLICVHWPATQGDPMLWQSANAGVWRALEDAQLEGKVRAIGVANFLPHHLVPLLARARIRPAVNQLEIHPGHTQFSTVNWCLKQGIQVQAWSPLGRGALLTNPTVLAIARAHNVAPAQVLLRWSIERQLCPIVKAVDLIHMRENLRLYHFELSDEEISALDKLPPSTAYSGLHPDTVTF</sequence>